<evidence type="ECO:0000256" key="4">
    <source>
        <dbReference type="ARBA" id="ARBA00023002"/>
    </source>
</evidence>
<feature type="domain" description="Amine oxidase" evidence="6">
    <location>
        <begin position="20"/>
        <end position="315"/>
    </location>
</feature>
<evidence type="ECO:0000256" key="2">
    <source>
        <dbReference type="ARBA" id="ARBA00006046"/>
    </source>
</evidence>
<dbReference type="Proteomes" id="UP001609175">
    <property type="component" value="Unassembled WGS sequence"/>
</dbReference>
<comment type="similarity">
    <text evidence="2 5">Belongs to the carotenoid/retinoid oxidoreductase family.</text>
</comment>
<accession>A0ABW7JH11</accession>
<evidence type="ECO:0000256" key="3">
    <source>
        <dbReference type="ARBA" id="ARBA00022746"/>
    </source>
</evidence>
<dbReference type="InterPro" id="IPR002937">
    <property type="entry name" value="Amino_oxidase"/>
</dbReference>
<dbReference type="NCBIfam" id="TIGR02734">
    <property type="entry name" value="crtI_fam"/>
    <property type="match status" value="1"/>
</dbReference>
<keyword evidence="4 5" id="KW-0560">Oxidoreductase</keyword>
<name>A0ABW7JH11_9NOCA</name>
<dbReference type="Pfam" id="PF01593">
    <property type="entry name" value="Amino_oxidase"/>
    <property type="match status" value="2"/>
</dbReference>
<keyword evidence="3 5" id="KW-0125">Carotenoid biosynthesis</keyword>
<dbReference type="GO" id="GO:0016491">
    <property type="term" value="F:oxidoreductase activity"/>
    <property type="evidence" value="ECO:0007669"/>
    <property type="project" value="UniProtKB-KW"/>
</dbReference>
<evidence type="ECO:0000313" key="8">
    <source>
        <dbReference type="Proteomes" id="UP001609175"/>
    </source>
</evidence>
<dbReference type="InterPro" id="IPR036188">
    <property type="entry name" value="FAD/NAD-bd_sf"/>
</dbReference>
<evidence type="ECO:0000256" key="5">
    <source>
        <dbReference type="RuleBase" id="RU362075"/>
    </source>
</evidence>
<gene>
    <name evidence="7" type="primary">crtI</name>
    <name evidence="7" type="ORF">ACHIPZ_03315</name>
</gene>
<comment type="pathway">
    <text evidence="1 5">Carotenoid biosynthesis.</text>
</comment>
<dbReference type="InterPro" id="IPR008150">
    <property type="entry name" value="Phytoene_DH_bac_CS"/>
</dbReference>
<dbReference type="InterPro" id="IPR014105">
    <property type="entry name" value="Carotenoid/retinoid_OxRdtase"/>
</dbReference>
<dbReference type="PANTHER" id="PTHR43734">
    <property type="entry name" value="PHYTOENE DESATURASE"/>
    <property type="match status" value="1"/>
</dbReference>
<dbReference type="PROSITE" id="PS00982">
    <property type="entry name" value="PHYTOENE_DH"/>
    <property type="match status" value="1"/>
</dbReference>
<feature type="domain" description="Amine oxidase" evidence="6">
    <location>
        <begin position="445"/>
        <end position="510"/>
    </location>
</feature>
<dbReference type="EC" id="1.-.-.-" evidence="7"/>
<organism evidence="7 8">
    <name type="scientific">Antrihabitans spumae</name>
    <dbReference type="NCBI Taxonomy" id="3373370"/>
    <lineage>
        <taxon>Bacteria</taxon>
        <taxon>Bacillati</taxon>
        <taxon>Actinomycetota</taxon>
        <taxon>Actinomycetes</taxon>
        <taxon>Mycobacteriales</taxon>
        <taxon>Nocardiaceae</taxon>
        <taxon>Antrihabitans</taxon>
    </lineage>
</organism>
<comment type="caution">
    <text evidence="7">The sequence shown here is derived from an EMBL/GenBank/DDBJ whole genome shotgun (WGS) entry which is preliminary data.</text>
</comment>
<reference evidence="7 8" key="1">
    <citation type="submission" date="2024-10" db="EMBL/GenBank/DDBJ databases">
        <authorList>
            <person name="Riesco R."/>
        </authorList>
    </citation>
    <scope>NUCLEOTIDE SEQUENCE [LARGE SCALE GENOMIC DNA]</scope>
    <source>
        <strain evidence="7 8">NCIMB 15449</strain>
    </source>
</reference>
<dbReference type="RefSeq" id="WP_395112678.1">
    <property type="nucleotide sequence ID" value="NZ_JBIMSO010000012.1"/>
</dbReference>
<dbReference type="Gene3D" id="3.50.50.60">
    <property type="entry name" value="FAD/NAD(P)-binding domain"/>
    <property type="match status" value="2"/>
</dbReference>
<evidence type="ECO:0000313" key="7">
    <source>
        <dbReference type="EMBL" id="MFH5207252.1"/>
    </source>
</evidence>
<evidence type="ECO:0000256" key="1">
    <source>
        <dbReference type="ARBA" id="ARBA00004829"/>
    </source>
</evidence>
<evidence type="ECO:0000259" key="6">
    <source>
        <dbReference type="Pfam" id="PF01593"/>
    </source>
</evidence>
<dbReference type="EMBL" id="JBIMSO010000012">
    <property type="protein sequence ID" value="MFH5207252.1"/>
    <property type="molecule type" value="Genomic_DNA"/>
</dbReference>
<protein>
    <submittedName>
        <fullName evidence="7">Phytoene desaturase family protein</fullName>
        <ecNumber evidence="7">1.-.-.-</ecNumber>
    </submittedName>
</protein>
<sequence>MSLRTVAGPTDRVVVVGAGLAGLSAALHLRGAGRDVTLLERAAIVGGRVGVHVADDYSIDYGASVLTMPNLIAEALAAVGATFESTVPQLQPIPLSPAYHARFADGTSIDVYSDPELMSAEVEKKCGTEEATRYRRLRSWLSDIFDAEFGTFIDANFDSPLDLISGRTAAKDFLQLLRIGGFGRLGPHVDRLIKDPNLRRVFTFQALYAGVAPAKALAAYGAIAHMDTSLGVTFPAGGMRNIAAAMADAFTTAGGTLATGTSVASIEFDGRRARAVVCDDGSRHECDALVLTPDLLVTDKLLEPIGLRPRRRVRVSPSAVVVHGTVPIEVAQGWQAQSHHTIDFGAKWDGTFDEIIAKRGHGKVMSDPSLLITRPAQTDPSLLVRRGEAVYEPVSVLAPCPNLVSAPLDWETLRDPYVRELLTTLESRGYKGISDNLQIDRIDTPKTWLDAGMVAGSPFSSAHVFRQTGPFRRRNMVRGSDNIVLAGCGTTPGVGIPPVLISGKLAAERIAGPVSSQAAAPSASSATGGS</sequence>
<dbReference type="PANTHER" id="PTHR43734:SF1">
    <property type="entry name" value="PHYTOENE DESATURASE"/>
    <property type="match status" value="1"/>
</dbReference>
<proteinExistence type="inferred from homology"/>
<dbReference type="SUPFAM" id="SSF51905">
    <property type="entry name" value="FAD/NAD(P)-binding domain"/>
    <property type="match status" value="1"/>
</dbReference>